<dbReference type="PROSITE" id="PS51332">
    <property type="entry name" value="B12_BINDING"/>
    <property type="match status" value="1"/>
</dbReference>
<feature type="non-terminal residue" evidence="7">
    <location>
        <position position="149"/>
    </location>
</feature>
<gene>
    <name evidence="7" type="ORF">METZ01_LOCUS420527</name>
</gene>
<reference evidence="7" key="1">
    <citation type="submission" date="2018-05" db="EMBL/GenBank/DDBJ databases">
        <authorList>
            <person name="Lanie J.A."/>
            <person name="Ng W.-L."/>
            <person name="Kazmierczak K.M."/>
            <person name="Andrzejewski T.M."/>
            <person name="Davidsen T.M."/>
            <person name="Wayne K.J."/>
            <person name="Tettelin H."/>
            <person name="Glass J.I."/>
            <person name="Rusch D."/>
            <person name="Podicherti R."/>
            <person name="Tsui H.-C.T."/>
            <person name="Winkler M.E."/>
        </authorList>
    </citation>
    <scope>NUCLEOTIDE SEQUENCE</scope>
</reference>
<feature type="domain" description="B12-binding" evidence="6">
    <location>
        <begin position="7"/>
        <end position="149"/>
    </location>
</feature>
<sequence>MKILFCQHNVTIKEQDKLVHRPTIDLPLGILYMASYLRGKDWPGEIEIYDARLSGLVNKLPNGDLVFGDLDDVIEKNIKKSNPDIIAISNMFSWQVTNAFEMAKTAKKACPNAIVVIGGPHASSFPEETLSEDCIDYVVMGEGEERIYN</sequence>
<dbReference type="Pfam" id="PF02310">
    <property type="entry name" value="B12-binding"/>
    <property type="match status" value="1"/>
</dbReference>
<evidence type="ECO:0000256" key="1">
    <source>
        <dbReference type="ARBA" id="ARBA00001966"/>
    </source>
</evidence>
<keyword evidence="4" id="KW-0408">Iron</keyword>
<dbReference type="AlphaFoldDB" id="A0A382X9M7"/>
<comment type="cofactor">
    <cofactor evidence="1">
        <name>[4Fe-4S] cluster</name>
        <dbReference type="ChEBI" id="CHEBI:49883"/>
    </cofactor>
</comment>
<evidence type="ECO:0000256" key="3">
    <source>
        <dbReference type="ARBA" id="ARBA00022723"/>
    </source>
</evidence>
<evidence type="ECO:0000256" key="2">
    <source>
        <dbReference type="ARBA" id="ARBA00022691"/>
    </source>
</evidence>
<keyword evidence="5" id="KW-0411">Iron-sulfur</keyword>
<evidence type="ECO:0000256" key="5">
    <source>
        <dbReference type="ARBA" id="ARBA00023014"/>
    </source>
</evidence>
<keyword evidence="3" id="KW-0479">Metal-binding</keyword>
<proteinExistence type="predicted"/>
<dbReference type="InterPro" id="IPR006158">
    <property type="entry name" value="Cobalamin-bd"/>
</dbReference>
<name>A0A382X9M7_9ZZZZ</name>
<dbReference type="SUPFAM" id="SSF52242">
    <property type="entry name" value="Cobalamin (vitamin B12)-binding domain"/>
    <property type="match status" value="1"/>
</dbReference>
<dbReference type="GO" id="GO:0031419">
    <property type="term" value="F:cobalamin binding"/>
    <property type="evidence" value="ECO:0007669"/>
    <property type="project" value="InterPro"/>
</dbReference>
<keyword evidence="2" id="KW-0949">S-adenosyl-L-methionine</keyword>
<dbReference type="GO" id="GO:0051536">
    <property type="term" value="F:iron-sulfur cluster binding"/>
    <property type="evidence" value="ECO:0007669"/>
    <property type="project" value="UniProtKB-KW"/>
</dbReference>
<dbReference type="CDD" id="cd02068">
    <property type="entry name" value="radical_SAM_B12_BD"/>
    <property type="match status" value="1"/>
</dbReference>
<dbReference type="PANTHER" id="PTHR43409">
    <property type="entry name" value="ANAEROBIC MAGNESIUM-PROTOPORPHYRIN IX MONOMETHYL ESTER CYCLASE-RELATED"/>
    <property type="match status" value="1"/>
</dbReference>
<dbReference type="InterPro" id="IPR036724">
    <property type="entry name" value="Cobalamin-bd_sf"/>
</dbReference>
<evidence type="ECO:0000256" key="4">
    <source>
        <dbReference type="ARBA" id="ARBA00023004"/>
    </source>
</evidence>
<organism evidence="7">
    <name type="scientific">marine metagenome</name>
    <dbReference type="NCBI Taxonomy" id="408172"/>
    <lineage>
        <taxon>unclassified sequences</taxon>
        <taxon>metagenomes</taxon>
        <taxon>ecological metagenomes</taxon>
    </lineage>
</organism>
<dbReference type="GO" id="GO:0046872">
    <property type="term" value="F:metal ion binding"/>
    <property type="evidence" value="ECO:0007669"/>
    <property type="project" value="UniProtKB-KW"/>
</dbReference>
<dbReference type="EMBL" id="UINC01165976">
    <property type="protein sequence ID" value="SVD67673.1"/>
    <property type="molecule type" value="Genomic_DNA"/>
</dbReference>
<accession>A0A382X9M7</accession>
<dbReference type="InterPro" id="IPR051198">
    <property type="entry name" value="BchE-like"/>
</dbReference>
<protein>
    <recommendedName>
        <fullName evidence="6">B12-binding domain-containing protein</fullName>
    </recommendedName>
</protein>
<evidence type="ECO:0000259" key="6">
    <source>
        <dbReference type="PROSITE" id="PS51332"/>
    </source>
</evidence>
<evidence type="ECO:0000313" key="7">
    <source>
        <dbReference type="EMBL" id="SVD67673.1"/>
    </source>
</evidence>
<dbReference type="Gene3D" id="3.40.50.280">
    <property type="entry name" value="Cobalamin-binding domain"/>
    <property type="match status" value="1"/>
</dbReference>